<name>A0A0X3PE83_SCHSO</name>
<feature type="coiled-coil region" evidence="1">
    <location>
        <begin position="300"/>
        <end position="327"/>
    </location>
</feature>
<gene>
    <name evidence="3" type="ORF">TR29467</name>
</gene>
<organism evidence="3">
    <name type="scientific">Schistocephalus solidus</name>
    <name type="common">Tapeworm</name>
    <dbReference type="NCBI Taxonomy" id="70667"/>
    <lineage>
        <taxon>Eukaryota</taxon>
        <taxon>Metazoa</taxon>
        <taxon>Spiralia</taxon>
        <taxon>Lophotrochozoa</taxon>
        <taxon>Platyhelminthes</taxon>
        <taxon>Cestoda</taxon>
        <taxon>Eucestoda</taxon>
        <taxon>Diphyllobothriidea</taxon>
        <taxon>Diphyllobothriidae</taxon>
        <taxon>Schistocephalus</taxon>
    </lineage>
</organism>
<accession>A0A0X3PE83</accession>
<evidence type="ECO:0000256" key="1">
    <source>
        <dbReference type="SAM" id="Coils"/>
    </source>
</evidence>
<feature type="region of interest" description="Disordered" evidence="2">
    <location>
        <begin position="347"/>
        <end position="382"/>
    </location>
</feature>
<dbReference type="AlphaFoldDB" id="A0A0X3PE83"/>
<feature type="region of interest" description="Disordered" evidence="2">
    <location>
        <begin position="460"/>
        <end position="482"/>
    </location>
</feature>
<sequence length="567" mass="61854">MSAQMSLQNSVSESHEGKRRCCGLMRRKKASSFQMEVGEDFGEWADRATQYQAGADVTPAGLEDLRHTIRTIAEEVHEQSQDLTALLQKTLLSGRNGSLASRGKSVLAEEATVKEGGRGAVTALTDAEVSKKAIRMSLPEALDAIQHSVESFARGGEDGHAELTFTLDQFPTGRPKELNSWQMGSDTKSALGVISSSMLREAEFDHAPDRGSKKTSAAAAAINLPSPKSVSEMPKMYDNLPEALEAMRESIELLAQVVHRDNAELTRLIRTSMSSFNPACADPVLPVGRNSLLTPATGDLHEIQLGLQELDEEIHRQNREMKSILLQAMDVSPEMIAMEIREEVPQSRGGFFSGGSMLRKENHPFASSSQQRQKKVSRADESSIIEFKHSGKAREDLFMEDIGERTSIASLPPLTMEPLKKLRASVRQLEADLKADKRGPDLVRTIDAIKANAESIRNELEALQPPPPTPLAKRSPTGQQELSASDPLVQAVLEMVRQAVKARTTTRDVGGTNAEAMKVLAEIRRCIQSSQGGFPATTNNGVDSNLGGYEGIRLIVQMVKDARIQGL</sequence>
<evidence type="ECO:0000256" key="2">
    <source>
        <dbReference type="SAM" id="MobiDB-lite"/>
    </source>
</evidence>
<evidence type="ECO:0000313" key="3">
    <source>
        <dbReference type="EMBL" id="JAP50018.1"/>
    </source>
</evidence>
<proteinExistence type="predicted"/>
<protein>
    <submittedName>
        <fullName evidence="3">Uncharacterized protein</fullName>
    </submittedName>
</protein>
<keyword evidence="1" id="KW-0175">Coiled coil</keyword>
<reference evidence="3" key="1">
    <citation type="submission" date="2016-01" db="EMBL/GenBank/DDBJ databases">
        <title>Reference transcriptome for the parasite Schistocephalus solidus: insights into the molecular evolution of parasitism.</title>
        <authorList>
            <person name="Hebert F.O."/>
            <person name="Grambauer S."/>
            <person name="Barber I."/>
            <person name="Landry C.R."/>
            <person name="Aubin-Horth N."/>
        </authorList>
    </citation>
    <scope>NUCLEOTIDE SEQUENCE</scope>
</reference>
<dbReference type="EMBL" id="GEEE01013207">
    <property type="protein sequence ID" value="JAP50018.1"/>
    <property type="molecule type" value="Transcribed_RNA"/>
</dbReference>